<gene>
    <name evidence="3" type="ORF">BDV23DRAFT_147187</name>
</gene>
<comment type="similarity">
    <text evidence="1">Belongs to the aegerolysin family.</text>
</comment>
<evidence type="ECO:0000313" key="3">
    <source>
        <dbReference type="EMBL" id="KAE8394444.1"/>
    </source>
</evidence>
<organism evidence="3">
    <name type="scientific">Petromyces alliaceus</name>
    <name type="common">Aspergillus alliaceus</name>
    <dbReference type="NCBI Taxonomy" id="209559"/>
    <lineage>
        <taxon>Eukaryota</taxon>
        <taxon>Fungi</taxon>
        <taxon>Dikarya</taxon>
        <taxon>Ascomycota</taxon>
        <taxon>Pezizomycotina</taxon>
        <taxon>Eurotiomycetes</taxon>
        <taxon>Eurotiomycetidae</taxon>
        <taxon>Eurotiales</taxon>
        <taxon>Aspergillaceae</taxon>
        <taxon>Aspergillus</taxon>
        <taxon>Aspergillus subgen. Circumdati</taxon>
    </lineage>
</organism>
<evidence type="ECO:0000256" key="2">
    <source>
        <dbReference type="SAM" id="SignalP"/>
    </source>
</evidence>
<accession>A0A5N7CJT8</accession>
<feature type="chain" id="PRO_5024802875" evidence="2">
    <location>
        <begin position="22"/>
        <end position="196"/>
    </location>
</feature>
<dbReference type="Gene3D" id="2.60.270.50">
    <property type="match status" value="1"/>
</dbReference>
<sequence>MIHFLSFHFSFVCAILPSENGINLPLLCCRLHFSSKISITLSIAFKLNYVPVMSNTQGGNGPDAYAQWIGFDIYNSCPDTIQVSEAYLKDGKFYRWNDKDIELSWDTVNQTRILPNTNNLTFGSCGRANAAVGTEGEISFEVDGKTVAKVEWDCPWTPGSRNWVTSSSTAEGYGISHRGDSPTGAIGTVNFEIYRT</sequence>
<dbReference type="OrthoDB" id="2727348at2759"/>
<dbReference type="GO" id="GO:0019836">
    <property type="term" value="P:symbiont-mediated hemolysis of host erythrocyte"/>
    <property type="evidence" value="ECO:0007669"/>
    <property type="project" value="InterPro"/>
</dbReference>
<dbReference type="InterPro" id="IPR009413">
    <property type="entry name" value="Aegerolysin-typ"/>
</dbReference>
<dbReference type="Proteomes" id="UP000326877">
    <property type="component" value="Unassembled WGS sequence"/>
</dbReference>
<name>A0A5N7CJT8_PETAA</name>
<evidence type="ECO:0000256" key="1">
    <source>
        <dbReference type="ARBA" id="ARBA00010795"/>
    </source>
</evidence>
<proteinExistence type="inferred from homology"/>
<dbReference type="Pfam" id="PF06355">
    <property type="entry name" value="Aegerolysin"/>
    <property type="match status" value="1"/>
</dbReference>
<reference evidence="3" key="1">
    <citation type="submission" date="2019-04" db="EMBL/GenBank/DDBJ databases">
        <title>Friends and foes A comparative genomics studyof 23 Aspergillus species from section Flavi.</title>
        <authorList>
            <consortium name="DOE Joint Genome Institute"/>
            <person name="Kjaerbolling I."/>
            <person name="Vesth T."/>
            <person name="Frisvad J.C."/>
            <person name="Nybo J.L."/>
            <person name="Theobald S."/>
            <person name="Kildgaard S."/>
            <person name="Isbrandt T."/>
            <person name="Kuo A."/>
            <person name="Sato A."/>
            <person name="Lyhne E.K."/>
            <person name="Kogle M.E."/>
            <person name="Wiebenga A."/>
            <person name="Kun R.S."/>
            <person name="Lubbers R.J."/>
            <person name="Makela M.R."/>
            <person name="Barry K."/>
            <person name="Chovatia M."/>
            <person name="Clum A."/>
            <person name="Daum C."/>
            <person name="Haridas S."/>
            <person name="He G."/>
            <person name="LaButti K."/>
            <person name="Lipzen A."/>
            <person name="Mondo S."/>
            <person name="Riley R."/>
            <person name="Salamov A."/>
            <person name="Simmons B.A."/>
            <person name="Magnuson J.K."/>
            <person name="Henrissat B."/>
            <person name="Mortensen U.H."/>
            <person name="Larsen T.O."/>
            <person name="Devries R.P."/>
            <person name="Grigoriev I.V."/>
            <person name="Machida M."/>
            <person name="Baker S.E."/>
            <person name="Andersen M.R."/>
        </authorList>
    </citation>
    <scope>NUCLEOTIDE SEQUENCE [LARGE SCALE GENOMIC DNA]</scope>
    <source>
        <strain evidence="3">IBT 14317</strain>
    </source>
</reference>
<protein>
    <submittedName>
        <fullName evidence="3">Aegerolysin-domain-containing protein</fullName>
    </submittedName>
</protein>
<dbReference type="EMBL" id="ML735223">
    <property type="protein sequence ID" value="KAE8394444.1"/>
    <property type="molecule type" value="Genomic_DNA"/>
</dbReference>
<keyword evidence="2" id="KW-0732">Signal</keyword>
<feature type="signal peptide" evidence="2">
    <location>
        <begin position="1"/>
        <end position="21"/>
    </location>
</feature>
<dbReference type="AlphaFoldDB" id="A0A5N7CJT8"/>